<evidence type="ECO:0000256" key="2">
    <source>
        <dbReference type="ARBA" id="ARBA00022888"/>
    </source>
</evidence>
<name>A0A0B6Y198_9EUPU</name>
<sequence length="147" mass="16009">GMSCCDESRGLTSHANVAVLFSGGLDSTILAALADRCVPQDESIDLLNVAFEQPVKKSHIIKKPKEKQKKSRRNPKKVHNFRESGSGESKSSQMQICTTQCDASDGTEHHLEQAASYDASESQVKNEHLPNGTSITDQFMLSCTVCP</sequence>
<dbReference type="AlphaFoldDB" id="A0A0B6Y198"/>
<dbReference type="EMBL" id="HACG01003202">
    <property type="protein sequence ID" value="CEK50067.1"/>
    <property type="molecule type" value="Transcribed_RNA"/>
</dbReference>
<dbReference type="Gene3D" id="3.40.50.620">
    <property type="entry name" value="HUPs"/>
    <property type="match status" value="1"/>
</dbReference>
<dbReference type="InterPro" id="IPR001962">
    <property type="entry name" value="Asn_synthase"/>
</dbReference>
<feature type="compositionally biased region" description="Basic residues" evidence="4">
    <location>
        <begin position="58"/>
        <end position="79"/>
    </location>
</feature>
<dbReference type="PANTHER" id="PTHR45937">
    <property type="entry name" value="ASPARAGINE SYNTHETASE DOMAIN-CONTAINING PROTEIN 1"/>
    <property type="match status" value="1"/>
</dbReference>
<gene>
    <name evidence="6" type="primary">ORF9764</name>
</gene>
<feature type="region of interest" description="Disordered" evidence="4">
    <location>
        <begin position="58"/>
        <end position="131"/>
    </location>
</feature>
<feature type="non-terminal residue" evidence="6">
    <location>
        <position position="147"/>
    </location>
</feature>
<evidence type="ECO:0000313" key="6">
    <source>
        <dbReference type="EMBL" id="CEK50067.1"/>
    </source>
</evidence>
<evidence type="ECO:0000256" key="4">
    <source>
        <dbReference type="SAM" id="MobiDB-lite"/>
    </source>
</evidence>
<organism evidence="6">
    <name type="scientific">Arion vulgaris</name>
    <dbReference type="NCBI Taxonomy" id="1028688"/>
    <lineage>
        <taxon>Eukaryota</taxon>
        <taxon>Metazoa</taxon>
        <taxon>Spiralia</taxon>
        <taxon>Lophotrochozoa</taxon>
        <taxon>Mollusca</taxon>
        <taxon>Gastropoda</taxon>
        <taxon>Heterobranchia</taxon>
        <taxon>Euthyneura</taxon>
        <taxon>Panpulmonata</taxon>
        <taxon>Eupulmonata</taxon>
        <taxon>Stylommatophora</taxon>
        <taxon>Helicina</taxon>
        <taxon>Arionoidea</taxon>
        <taxon>Arionidae</taxon>
        <taxon>Arion</taxon>
    </lineage>
</organism>
<dbReference type="PANTHER" id="PTHR45937:SF1">
    <property type="entry name" value="ASPARAGINE SYNTHETASE DOMAIN-CONTAINING PROTEIN 1"/>
    <property type="match status" value="1"/>
</dbReference>
<dbReference type="InterPro" id="IPR051857">
    <property type="entry name" value="Asn_synthetase_domain"/>
</dbReference>
<evidence type="ECO:0000256" key="3">
    <source>
        <dbReference type="ARBA" id="ARBA00022962"/>
    </source>
</evidence>
<feature type="non-terminal residue" evidence="6">
    <location>
        <position position="1"/>
    </location>
</feature>
<evidence type="ECO:0000259" key="5">
    <source>
        <dbReference type="Pfam" id="PF00733"/>
    </source>
</evidence>
<keyword evidence="3" id="KW-0315">Glutamine amidotransferase</keyword>
<feature type="compositionally biased region" description="Polar residues" evidence="4">
    <location>
        <begin position="86"/>
        <end position="102"/>
    </location>
</feature>
<protein>
    <recommendedName>
        <fullName evidence="5">Asparagine synthetase domain-containing protein</fullName>
    </recommendedName>
</protein>
<accession>A0A0B6Y198</accession>
<dbReference type="GO" id="GO:0004066">
    <property type="term" value="F:asparagine synthase (glutamine-hydrolyzing) activity"/>
    <property type="evidence" value="ECO:0007669"/>
    <property type="project" value="InterPro"/>
</dbReference>
<reference evidence="6" key="1">
    <citation type="submission" date="2014-12" db="EMBL/GenBank/DDBJ databases">
        <title>Insight into the proteome of Arion vulgaris.</title>
        <authorList>
            <person name="Aradska J."/>
            <person name="Bulat T."/>
            <person name="Smidak R."/>
            <person name="Sarate P."/>
            <person name="Gangsoo J."/>
            <person name="Sialana F."/>
            <person name="Bilban M."/>
            <person name="Lubec G."/>
        </authorList>
    </citation>
    <scope>NUCLEOTIDE SEQUENCE</scope>
    <source>
        <tissue evidence="6">Skin</tissue>
    </source>
</reference>
<keyword evidence="2" id="KW-0061">Asparagine biosynthesis</keyword>
<dbReference type="GO" id="GO:0006529">
    <property type="term" value="P:asparagine biosynthetic process"/>
    <property type="evidence" value="ECO:0007669"/>
    <property type="project" value="UniProtKB-KW"/>
</dbReference>
<proteinExistence type="predicted"/>
<evidence type="ECO:0000256" key="1">
    <source>
        <dbReference type="ARBA" id="ARBA00022605"/>
    </source>
</evidence>
<keyword evidence="1" id="KW-0028">Amino-acid biosynthesis</keyword>
<dbReference type="Pfam" id="PF00733">
    <property type="entry name" value="Asn_synthase"/>
    <property type="match status" value="1"/>
</dbReference>
<dbReference type="InterPro" id="IPR014729">
    <property type="entry name" value="Rossmann-like_a/b/a_fold"/>
</dbReference>
<dbReference type="SUPFAM" id="SSF52402">
    <property type="entry name" value="Adenine nucleotide alpha hydrolases-like"/>
    <property type="match status" value="1"/>
</dbReference>
<feature type="domain" description="Asparagine synthetase" evidence="5">
    <location>
        <begin position="11"/>
        <end position="53"/>
    </location>
</feature>